<protein>
    <submittedName>
        <fullName evidence="3">Uncharacterized protein</fullName>
    </submittedName>
</protein>
<feature type="compositionally biased region" description="Basic and acidic residues" evidence="1">
    <location>
        <begin position="185"/>
        <end position="199"/>
    </location>
</feature>
<gene>
    <name evidence="3" type="ORF">OsJ_31876</name>
</gene>
<dbReference type="AlphaFoldDB" id="B9G685"/>
<evidence type="ECO:0000313" key="3">
    <source>
        <dbReference type="EMBL" id="EEE51132.1"/>
    </source>
</evidence>
<evidence type="ECO:0000256" key="1">
    <source>
        <dbReference type="SAM" id="MobiDB-lite"/>
    </source>
</evidence>
<reference evidence="3" key="2">
    <citation type="submission" date="2008-12" db="EMBL/GenBank/DDBJ databases">
        <title>Improved gene annotation of the rice (Oryza sativa) genomes.</title>
        <authorList>
            <person name="Wang J."/>
            <person name="Li R."/>
            <person name="Fan W."/>
            <person name="Huang Q."/>
            <person name="Zhang J."/>
            <person name="Zhou Y."/>
            <person name="Hu Y."/>
            <person name="Zi S."/>
            <person name="Li J."/>
            <person name="Ni P."/>
            <person name="Zheng H."/>
            <person name="Zhang Y."/>
            <person name="Zhao M."/>
            <person name="Hao Q."/>
            <person name="McDermott J."/>
            <person name="Samudrala R."/>
            <person name="Kristiansen K."/>
            <person name="Wong G.K.-S."/>
        </authorList>
    </citation>
    <scope>NUCLEOTIDE SEQUENCE</scope>
</reference>
<feature type="transmembrane region" description="Helical" evidence="2">
    <location>
        <begin position="40"/>
        <end position="61"/>
    </location>
</feature>
<dbReference type="Proteomes" id="UP000007752">
    <property type="component" value="Chromosome 10"/>
</dbReference>
<sequence>MPSSPDLLVSGADVDAKNMRRYSALPSAHPDTLADRLHRYRGVLLVILTPLALISLVFLLMPRSPASSTAGAGRRWGPVDANKCAVIFDAEISRSHVHVFRFDANLDLLALMRKGKLRERMARTSWESLTLTAAGVAATGEDLGDAATVLLPGANDIPDQRRDVDIVRGGEAAEEERQRVGAHGEAAKERHGRSWSEDG</sequence>
<name>B9G685_ORYSJ</name>
<dbReference type="EMBL" id="CM000147">
    <property type="protein sequence ID" value="EEE51132.1"/>
    <property type="molecule type" value="Genomic_DNA"/>
</dbReference>
<keyword evidence="2" id="KW-0472">Membrane</keyword>
<evidence type="ECO:0000256" key="2">
    <source>
        <dbReference type="SAM" id="Phobius"/>
    </source>
</evidence>
<keyword evidence="2" id="KW-0812">Transmembrane</keyword>
<accession>B9G685</accession>
<reference evidence="3" key="1">
    <citation type="journal article" date="2005" name="PLoS Biol.">
        <title>The genomes of Oryza sativa: a history of duplications.</title>
        <authorList>
            <person name="Yu J."/>
            <person name="Wang J."/>
            <person name="Lin W."/>
            <person name="Li S."/>
            <person name="Li H."/>
            <person name="Zhou J."/>
            <person name="Ni P."/>
            <person name="Dong W."/>
            <person name="Hu S."/>
            <person name="Zeng C."/>
            <person name="Zhang J."/>
            <person name="Zhang Y."/>
            <person name="Li R."/>
            <person name="Xu Z."/>
            <person name="Li S."/>
            <person name="Li X."/>
            <person name="Zheng H."/>
            <person name="Cong L."/>
            <person name="Lin L."/>
            <person name="Yin J."/>
            <person name="Geng J."/>
            <person name="Li G."/>
            <person name="Shi J."/>
            <person name="Liu J."/>
            <person name="Lv H."/>
            <person name="Li J."/>
            <person name="Wang J."/>
            <person name="Deng Y."/>
            <person name="Ran L."/>
            <person name="Shi X."/>
            <person name="Wang X."/>
            <person name="Wu Q."/>
            <person name="Li C."/>
            <person name="Ren X."/>
            <person name="Wang J."/>
            <person name="Wang X."/>
            <person name="Li D."/>
            <person name="Liu D."/>
            <person name="Zhang X."/>
            <person name="Ji Z."/>
            <person name="Zhao W."/>
            <person name="Sun Y."/>
            <person name="Zhang Z."/>
            <person name="Bao J."/>
            <person name="Han Y."/>
            <person name="Dong L."/>
            <person name="Ji J."/>
            <person name="Chen P."/>
            <person name="Wu S."/>
            <person name="Liu J."/>
            <person name="Xiao Y."/>
            <person name="Bu D."/>
            <person name="Tan J."/>
            <person name="Yang L."/>
            <person name="Ye C."/>
            <person name="Zhang J."/>
            <person name="Xu J."/>
            <person name="Zhou Y."/>
            <person name="Yu Y."/>
            <person name="Zhang B."/>
            <person name="Zhuang S."/>
            <person name="Wei H."/>
            <person name="Liu B."/>
            <person name="Lei M."/>
            <person name="Yu H."/>
            <person name="Li Y."/>
            <person name="Xu H."/>
            <person name="Wei S."/>
            <person name="He X."/>
            <person name="Fang L."/>
            <person name="Zhang Z."/>
            <person name="Zhang Y."/>
            <person name="Huang X."/>
            <person name="Su Z."/>
            <person name="Tong W."/>
            <person name="Li J."/>
            <person name="Tong Z."/>
            <person name="Li S."/>
            <person name="Ye J."/>
            <person name="Wang L."/>
            <person name="Fang L."/>
            <person name="Lei T."/>
            <person name="Chen C."/>
            <person name="Chen H."/>
            <person name="Xu Z."/>
            <person name="Li H."/>
            <person name="Huang H."/>
            <person name="Zhang F."/>
            <person name="Xu H."/>
            <person name="Li N."/>
            <person name="Zhao C."/>
            <person name="Li S."/>
            <person name="Dong L."/>
            <person name="Huang Y."/>
            <person name="Li L."/>
            <person name="Xi Y."/>
            <person name="Qi Q."/>
            <person name="Li W."/>
            <person name="Zhang B."/>
            <person name="Hu W."/>
            <person name="Zhang Y."/>
            <person name="Tian X."/>
            <person name="Jiao Y."/>
            <person name="Liang X."/>
            <person name="Jin J."/>
            <person name="Gao L."/>
            <person name="Zheng W."/>
            <person name="Hao B."/>
            <person name="Liu S."/>
            <person name="Wang W."/>
            <person name="Yuan L."/>
            <person name="Cao M."/>
            <person name="McDermott J."/>
            <person name="Samudrala R."/>
            <person name="Wang J."/>
            <person name="Wong G.K."/>
            <person name="Yang H."/>
        </authorList>
    </citation>
    <scope>NUCLEOTIDE SEQUENCE [LARGE SCALE GENOMIC DNA]</scope>
</reference>
<organism evidence="3">
    <name type="scientific">Oryza sativa subsp. japonica</name>
    <name type="common">Rice</name>
    <dbReference type="NCBI Taxonomy" id="39947"/>
    <lineage>
        <taxon>Eukaryota</taxon>
        <taxon>Viridiplantae</taxon>
        <taxon>Streptophyta</taxon>
        <taxon>Embryophyta</taxon>
        <taxon>Tracheophyta</taxon>
        <taxon>Spermatophyta</taxon>
        <taxon>Magnoliopsida</taxon>
        <taxon>Liliopsida</taxon>
        <taxon>Poales</taxon>
        <taxon>Poaceae</taxon>
        <taxon>BOP clade</taxon>
        <taxon>Oryzoideae</taxon>
        <taxon>Oryzeae</taxon>
        <taxon>Oryzinae</taxon>
        <taxon>Oryza</taxon>
        <taxon>Oryza sativa</taxon>
    </lineage>
</organism>
<feature type="region of interest" description="Disordered" evidence="1">
    <location>
        <begin position="168"/>
        <end position="199"/>
    </location>
</feature>
<proteinExistence type="predicted"/>
<keyword evidence="2" id="KW-1133">Transmembrane helix</keyword>